<dbReference type="Proteomes" id="UP000581135">
    <property type="component" value="Unassembled WGS sequence"/>
</dbReference>
<evidence type="ECO:0000256" key="4">
    <source>
        <dbReference type="ARBA" id="ARBA00022525"/>
    </source>
</evidence>
<evidence type="ECO:0000256" key="2">
    <source>
        <dbReference type="ARBA" id="ARBA00004613"/>
    </source>
</evidence>
<sequence>MTIVQVAVPVLQGRRNFHFDKGRPWSIVEHVLLAGLIDEPLTAAELAERGNIPKRVAIEALIRLMRAGWVEMSQKSAAVRFVVTHRGAAAATYNELPNASRRLSRRMNFVIDQVTGTVYRSRELPFVHEHVLDERAKRERIVKLERAEREYLDEVKPLVEALFLDDEKFISVDPHGDRLSKRWSLVTVRDGEPDGLTTRAPASLIEIIKCAAKAAPNLPAKGDFAFFEPPQIAVPSASLLPGEHFIDFSARDIILGGSDHRAVFEAAVKKARHRILIHSTFISENRFNELLHLLKEAVNRGVKVDILWGQEAQSESNSTTRHAVGLIRRMLREEGIEMLRVHPFSTGSHSKVLIADEGSTDKFFSIVGSCNWLSTQFQSFEASVRLKDPAIVADVVYQMAELSKGSRGIWTDFTNELAALAAHLRAKPIKSNGGALAQIVIGSRHADLVRQARDVCERRMFVVSHRFGVAGESAILAPALAAAKAKGVDVNVFYCTTSGLLGGDAAADMTIDVREMGVEIRPVRKPRIHAKILAWDDDAVVITSQNWLSADPPDTKPRQEIGVFIKARGLAKNVIERFAAAHLE</sequence>
<dbReference type="Pfam" id="PF13091">
    <property type="entry name" value="PLDc_2"/>
    <property type="match status" value="2"/>
</dbReference>
<dbReference type="Gene3D" id="3.30.870.10">
    <property type="entry name" value="Endonuclease Chain A"/>
    <property type="match status" value="2"/>
</dbReference>
<dbReference type="GO" id="GO:0032049">
    <property type="term" value="P:cardiolipin biosynthetic process"/>
    <property type="evidence" value="ECO:0007669"/>
    <property type="project" value="UniProtKB-ARBA"/>
</dbReference>
<evidence type="ECO:0000256" key="1">
    <source>
        <dbReference type="ARBA" id="ARBA00003145"/>
    </source>
</evidence>
<dbReference type="PANTHER" id="PTHR21248:SF22">
    <property type="entry name" value="PHOSPHOLIPASE D"/>
    <property type="match status" value="1"/>
</dbReference>
<proteinExistence type="predicted"/>
<dbReference type="PANTHER" id="PTHR21248">
    <property type="entry name" value="CARDIOLIPIN SYNTHASE"/>
    <property type="match status" value="1"/>
</dbReference>
<comment type="caution">
    <text evidence="7">The sequence shown here is derived from an EMBL/GenBank/DDBJ whole genome shotgun (WGS) entry which is preliminary data.</text>
</comment>
<evidence type="ECO:0000256" key="5">
    <source>
        <dbReference type="ARBA" id="ARBA00029594"/>
    </source>
</evidence>
<reference evidence="7 8" key="1">
    <citation type="submission" date="2020-08" db="EMBL/GenBank/DDBJ databases">
        <title>Genomic Encyclopedia of Type Strains, Phase III (KMG-III): the genomes of soil and plant-associated and newly described type strains.</title>
        <authorList>
            <person name="Whitman W."/>
        </authorList>
    </citation>
    <scope>NUCLEOTIDE SEQUENCE [LARGE SCALE GENOMIC DNA]</scope>
    <source>
        <strain evidence="7 8">CECT 8803</strain>
    </source>
</reference>
<name>A0A839SVP9_9PROT</name>
<dbReference type="AlphaFoldDB" id="A0A839SVP9"/>
<evidence type="ECO:0000313" key="7">
    <source>
        <dbReference type="EMBL" id="MBB3065774.1"/>
    </source>
</evidence>
<evidence type="ECO:0000259" key="6">
    <source>
        <dbReference type="PROSITE" id="PS50035"/>
    </source>
</evidence>
<organism evidence="7 8">
    <name type="scientific">Limibacillus halophilus</name>
    <dbReference type="NCBI Taxonomy" id="1579333"/>
    <lineage>
        <taxon>Bacteria</taxon>
        <taxon>Pseudomonadati</taxon>
        <taxon>Pseudomonadota</taxon>
        <taxon>Alphaproteobacteria</taxon>
        <taxon>Rhodospirillales</taxon>
        <taxon>Rhodovibrionaceae</taxon>
        <taxon>Limibacillus</taxon>
    </lineage>
</organism>
<dbReference type="PROSITE" id="PS50035">
    <property type="entry name" value="PLD"/>
    <property type="match status" value="1"/>
</dbReference>
<evidence type="ECO:0000313" key="8">
    <source>
        <dbReference type="Proteomes" id="UP000581135"/>
    </source>
</evidence>
<dbReference type="RefSeq" id="WP_183416600.1">
    <property type="nucleotide sequence ID" value="NZ_JACHXA010000005.1"/>
</dbReference>
<dbReference type="GO" id="GO:0005576">
    <property type="term" value="C:extracellular region"/>
    <property type="evidence" value="ECO:0007669"/>
    <property type="project" value="UniProtKB-SubCell"/>
</dbReference>
<protein>
    <recommendedName>
        <fullName evidence="3">Phospholipase D</fullName>
    </recommendedName>
    <alternativeName>
        <fullName evidence="5">Choline phosphatase</fullName>
    </alternativeName>
</protein>
<keyword evidence="8" id="KW-1185">Reference proteome</keyword>
<dbReference type="InterPro" id="IPR025202">
    <property type="entry name" value="PLD-like_dom"/>
</dbReference>
<gene>
    <name evidence="7" type="ORF">FHR98_002070</name>
</gene>
<accession>A0A839SVP9</accession>
<dbReference type="EMBL" id="JACHXA010000005">
    <property type="protein sequence ID" value="MBB3065774.1"/>
    <property type="molecule type" value="Genomic_DNA"/>
</dbReference>
<feature type="domain" description="PLD phosphodiesterase" evidence="6">
    <location>
        <begin position="344"/>
        <end position="376"/>
    </location>
</feature>
<evidence type="ECO:0000256" key="3">
    <source>
        <dbReference type="ARBA" id="ARBA00018392"/>
    </source>
</evidence>
<keyword evidence="4" id="KW-0964">Secreted</keyword>
<comment type="subcellular location">
    <subcellularLocation>
        <location evidence="2">Secreted</location>
    </subcellularLocation>
</comment>
<dbReference type="GO" id="GO:0030572">
    <property type="term" value="F:phosphatidyltransferase activity"/>
    <property type="evidence" value="ECO:0007669"/>
    <property type="project" value="UniProtKB-ARBA"/>
</dbReference>
<dbReference type="CDD" id="cd09133">
    <property type="entry name" value="PLDc_unchar5"/>
    <property type="match status" value="1"/>
</dbReference>
<dbReference type="InterPro" id="IPR001736">
    <property type="entry name" value="PLipase_D/transphosphatidylase"/>
</dbReference>
<dbReference type="SUPFAM" id="SSF56024">
    <property type="entry name" value="Phospholipase D/nuclease"/>
    <property type="match status" value="2"/>
</dbReference>
<comment type="function">
    <text evidence="1">Could be a virulence factor.</text>
</comment>